<keyword evidence="9" id="KW-1185">Reference proteome</keyword>
<dbReference type="CDD" id="cd07560">
    <property type="entry name" value="Peptidase_S41_CPP"/>
    <property type="match status" value="1"/>
</dbReference>
<evidence type="ECO:0000313" key="8">
    <source>
        <dbReference type="EMBL" id="MFB9886154.1"/>
    </source>
</evidence>
<dbReference type="PROSITE" id="PS50106">
    <property type="entry name" value="PDZ"/>
    <property type="match status" value="1"/>
</dbReference>
<keyword evidence="4 5" id="KW-0720">Serine protease</keyword>
<dbReference type="InterPro" id="IPR004447">
    <property type="entry name" value="Peptidase_S41A"/>
</dbReference>
<dbReference type="Pfam" id="PF22694">
    <property type="entry name" value="CtpB_N-like"/>
    <property type="match status" value="1"/>
</dbReference>
<evidence type="ECO:0000256" key="3">
    <source>
        <dbReference type="ARBA" id="ARBA00022801"/>
    </source>
</evidence>
<dbReference type="Gene3D" id="2.30.42.10">
    <property type="match status" value="1"/>
</dbReference>
<dbReference type="SMART" id="SM00228">
    <property type="entry name" value="PDZ"/>
    <property type="match status" value="1"/>
</dbReference>
<evidence type="ECO:0000256" key="1">
    <source>
        <dbReference type="ARBA" id="ARBA00009179"/>
    </source>
</evidence>
<protein>
    <submittedName>
        <fullName evidence="8">S41 family peptidase</fullName>
    </submittedName>
</protein>
<accession>A0ABV5ZDI5</accession>
<dbReference type="SUPFAM" id="SSF50156">
    <property type="entry name" value="PDZ domain-like"/>
    <property type="match status" value="1"/>
</dbReference>
<dbReference type="Pfam" id="PF03572">
    <property type="entry name" value="Peptidase_S41"/>
    <property type="match status" value="1"/>
</dbReference>
<dbReference type="RefSeq" id="WP_081414289.1">
    <property type="nucleotide sequence ID" value="NZ_JAUESS010000007.1"/>
</dbReference>
<keyword evidence="2 5" id="KW-0645">Protease</keyword>
<evidence type="ECO:0000256" key="5">
    <source>
        <dbReference type="RuleBase" id="RU004404"/>
    </source>
</evidence>
<name>A0ABV5ZDI5_9GAMM</name>
<dbReference type="EMBL" id="JBHLZN010000002">
    <property type="protein sequence ID" value="MFB9886154.1"/>
    <property type="molecule type" value="Genomic_DNA"/>
</dbReference>
<evidence type="ECO:0000259" key="7">
    <source>
        <dbReference type="PROSITE" id="PS50106"/>
    </source>
</evidence>
<dbReference type="InterPro" id="IPR029045">
    <property type="entry name" value="ClpP/crotonase-like_dom_sf"/>
</dbReference>
<proteinExistence type="inferred from homology"/>
<feature type="signal peptide" evidence="6">
    <location>
        <begin position="1"/>
        <end position="39"/>
    </location>
</feature>
<dbReference type="InterPro" id="IPR036034">
    <property type="entry name" value="PDZ_sf"/>
</dbReference>
<feature type="domain" description="PDZ" evidence="7">
    <location>
        <begin position="101"/>
        <end position="169"/>
    </location>
</feature>
<feature type="chain" id="PRO_5045965680" evidence="6">
    <location>
        <begin position="40"/>
        <end position="439"/>
    </location>
</feature>
<dbReference type="NCBIfam" id="TIGR00225">
    <property type="entry name" value="prc"/>
    <property type="match status" value="1"/>
</dbReference>
<dbReference type="InterPro" id="IPR055210">
    <property type="entry name" value="CtpA/B_N"/>
</dbReference>
<keyword evidence="3 5" id="KW-0378">Hydrolase</keyword>
<comment type="similarity">
    <text evidence="1 5">Belongs to the peptidase S41A family.</text>
</comment>
<dbReference type="SUPFAM" id="SSF52096">
    <property type="entry name" value="ClpP/crotonase"/>
    <property type="match status" value="1"/>
</dbReference>
<dbReference type="Proteomes" id="UP001589628">
    <property type="component" value="Unassembled WGS sequence"/>
</dbReference>
<comment type="caution">
    <text evidence="8">The sequence shown here is derived from an EMBL/GenBank/DDBJ whole genome shotgun (WGS) entry which is preliminary data.</text>
</comment>
<reference evidence="8 9" key="1">
    <citation type="submission" date="2024-09" db="EMBL/GenBank/DDBJ databases">
        <authorList>
            <person name="Sun Q."/>
            <person name="Mori K."/>
        </authorList>
    </citation>
    <scope>NUCLEOTIDE SEQUENCE [LARGE SCALE GENOMIC DNA]</scope>
    <source>
        <strain evidence="8 9">ATCC 51285</strain>
    </source>
</reference>
<evidence type="ECO:0000256" key="2">
    <source>
        <dbReference type="ARBA" id="ARBA00022670"/>
    </source>
</evidence>
<dbReference type="PANTHER" id="PTHR32060:SF30">
    <property type="entry name" value="CARBOXY-TERMINAL PROCESSING PROTEASE CTPA"/>
    <property type="match status" value="1"/>
</dbReference>
<evidence type="ECO:0000256" key="4">
    <source>
        <dbReference type="ARBA" id="ARBA00022825"/>
    </source>
</evidence>
<dbReference type="PANTHER" id="PTHR32060">
    <property type="entry name" value="TAIL-SPECIFIC PROTEASE"/>
    <property type="match status" value="1"/>
</dbReference>
<dbReference type="InterPro" id="IPR001478">
    <property type="entry name" value="PDZ"/>
</dbReference>
<dbReference type="Gene3D" id="3.30.750.44">
    <property type="match status" value="1"/>
</dbReference>
<sequence>MVNRPIPAPGSNKAKDVTRYFSRLALLGLFSLGSSLSLAQPPAADNQPLPLESLRLFAEALERIKQNYVNEVSDEQLLEYAIQGMVANLDPHSSYLPPREFRELQESTSGEFGGLGIEVDQQDGFIRVVAPIDDTPAQRAGIQSGDHIIKIDGNSVSSLGLDEAINMMRGKPGSKVTLTLMREGQPKPLELTLERAIIQVKSVKPKVYEQEYAYLRITQFQDDTGTEVQRALSKMQKEQRLKGVVLDLRNNPGGVLQAAVDVADAFLPPGLVVYTQGRDKQDRIDFEATQADLSNNLPLVVLINGGSASASEIVAGALQDRKRAVLLGEPSFGKGSVQSIMPLGAEGALKITTALYFTPNGRSIQAEGIEPDIPVANASVTRLENSGPSIREADLRGHLGNGGGNTHKAGESIQTLMESDYQLFEAFNLLKALSLVKGN</sequence>
<keyword evidence="6" id="KW-0732">Signal</keyword>
<evidence type="ECO:0000313" key="9">
    <source>
        <dbReference type="Proteomes" id="UP001589628"/>
    </source>
</evidence>
<organism evidence="8 9">
    <name type="scientific">Balneatrix alpica</name>
    <dbReference type="NCBI Taxonomy" id="75684"/>
    <lineage>
        <taxon>Bacteria</taxon>
        <taxon>Pseudomonadati</taxon>
        <taxon>Pseudomonadota</taxon>
        <taxon>Gammaproteobacteria</taxon>
        <taxon>Oceanospirillales</taxon>
        <taxon>Balneatrichaceae</taxon>
        <taxon>Balneatrix</taxon>
    </lineage>
</organism>
<dbReference type="InterPro" id="IPR005151">
    <property type="entry name" value="Tail-specific_protease"/>
</dbReference>
<evidence type="ECO:0000256" key="6">
    <source>
        <dbReference type="SAM" id="SignalP"/>
    </source>
</evidence>
<dbReference type="Pfam" id="PF13180">
    <property type="entry name" value="PDZ_2"/>
    <property type="match status" value="1"/>
</dbReference>
<gene>
    <name evidence="8" type="ORF">ACFFLH_07005</name>
</gene>
<dbReference type="Gene3D" id="3.90.226.10">
    <property type="entry name" value="2-enoyl-CoA Hydratase, Chain A, domain 1"/>
    <property type="match status" value="1"/>
</dbReference>
<dbReference type="CDD" id="cd06782">
    <property type="entry name" value="cpPDZ_CPP-like"/>
    <property type="match status" value="1"/>
</dbReference>
<dbReference type="SMART" id="SM00245">
    <property type="entry name" value="TSPc"/>
    <property type="match status" value="1"/>
</dbReference>